<evidence type="ECO:0000313" key="3">
    <source>
        <dbReference type="EMBL" id="CAB4191490.1"/>
    </source>
</evidence>
<feature type="compositionally biased region" description="Acidic residues" evidence="1">
    <location>
        <begin position="1"/>
        <end position="12"/>
    </location>
</feature>
<dbReference type="EMBL" id="LR796462">
    <property type="protein sequence ID" value="CAB4146269.1"/>
    <property type="molecule type" value="Genomic_DNA"/>
</dbReference>
<evidence type="ECO:0000313" key="4">
    <source>
        <dbReference type="EMBL" id="CAB4197756.1"/>
    </source>
</evidence>
<dbReference type="EMBL" id="LR797445">
    <property type="protein sequence ID" value="CAB4217564.1"/>
    <property type="molecule type" value="Genomic_DNA"/>
</dbReference>
<evidence type="ECO:0000256" key="1">
    <source>
        <dbReference type="SAM" id="MobiDB-lite"/>
    </source>
</evidence>
<proteinExistence type="predicted"/>
<protein>
    <submittedName>
        <fullName evidence="5">Uncharacterized protein</fullName>
    </submittedName>
</protein>
<evidence type="ECO:0000313" key="2">
    <source>
        <dbReference type="EMBL" id="CAB4146269.1"/>
    </source>
</evidence>
<organism evidence="5">
    <name type="scientific">uncultured Caudovirales phage</name>
    <dbReference type="NCBI Taxonomy" id="2100421"/>
    <lineage>
        <taxon>Viruses</taxon>
        <taxon>Duplodnaviria</taxon>
        <taxon>Heunggongvirae</taxon>
        <taxon>Uroviricota</taxon>
        <taxon>Caudoviricetes</taxon>
        <taxon>Peduoviridae</taxon>
        <taxon>Maltschvirus</taxon>
        <taxon>Maltschvirus maltsch</taxon>
    </lineage>
</organism>
<feature type="region of interest" description="Disordered" evidence="1">
    <location>
        <begin position="1"/>
        <end position="30"/>
    </location>
</feature>
<evidence type="ECO:0000313" key="5">
    <source>
        <dbReference type="EMBL" id="CAB4217564.1"/>
    </source>
</evidence>
<gene>
    <name evidence="3" type="ORF">UFOVP1225_42</name>
    <name evidence="4" type="ORF">UFOVP1319_32</name>
    <name evidence="5" type="ORF">UFOVP1591_42</name>
    <name evidence="2" type="ORF">UFOVP478_15</name>
</gene>
<dbReference type="EMBL" id="LR797173">
    <property type="protein sequence ID" value="CAB4191490.1"/>
    <property type="molecule type" value="Genomic_DNA"/>
</dbReference>
<reference evidence="5" key="1">
    <citation type="submission" date="2020-05" db="EMBL/GenBank/DDBJ databases">
        <authorList>
            <person name="Chiriac C."/>
            <person name="Salcher M."/>
            <person name="Ghai R."/>
            <person name="Kavagutti S V."/>
        </authorList>
    </citation>
    <scope>NUCLEOTIDE SEQUENCE</scope>
</reference>
<sequence>MTITNDDDEESEITVQGEFDSGERQTQESPEVLPSFYDIYAYSDVPVMVDGTIEVKTLPFELSPEDEKHAVALLWEELKAIADEY</sequence>
<accession>A0A6J5SS11</accession>
<name>A0A6J5SS11_9CAUD</name>
<dbReference type="EMBL" id="LR797255">
    <property type="protein sequence ID" value="CAB4197756.1"/>
    <property type="molecule type" value="Genomic_DNA"/>
</dbReference>